<dbReference type="EMBL" id="JABSTQ010006469">
    <property type="protein sequence ID" value="KAG0437249.1"/>
    <property type="molecule type" value="Genomic_DNA"/>
</dbReference>
<name>A0AC60QN57_IXOPE</name>
<sequence>MMNICAKQETENEALRAKLEERKKITRYADVLGGRVTGPEGLGGSSQLAGTATQDLAPPAALPKRDPFPARPEHQEPRGREVSRMHPQKQKRKSSVRSEGVRNA</sequence>
<keyword evidence="2" id="KW-1185">Reference proteome</keyword>
<reference evidence="1 2" key="1">
    <citation type="journal article" date="2020" name="Cell">
        <title>Large-Scale Comparative Analyses of Tick Genomes Elucidate Their Genetic Diversity and Vector Capacities.</title>
        <authorList>
            <consortium name="Tick Genome and Microbiome Consortium (TIGMIC)"/>
            <person name="Jia N."/>
            <person name="Wang J."/>
            <person name="Shi W."/>
            <person name="Du L."/>
            <person name="Sun Y."/>
            <person name="Zhan W."/>
            <person name="Jiang J.F."/>
            <person name="Wang Q."/>
            <person name="Zhang B."/>
            <person name="Ji P."/>
            <person name="Bell-Sakyi L."/>
            <person name="Cui X.M."/>
            <person name="Yuan T.T."/>
            <person name="Jiang B.G."/>
            <person name="Yang W.F."/>
            <person name="Lam T.T."/>
            <person name="Chang Q.C."/>
            <person name="Ding S.J."/>
            <person name="Wang X.J."/>
            <person name="Zhu J.G."/>
            <person name="Ruan X.D."/>
            <person name="Zhao L."/>
            <person name="Wei J.T."/>
            <person name="Ye R.Z."/>
            <person name="Que T.C."/>
            <person name="Du C.H."/>
            <person name="Zhou Y.H."/>
            <person name="Cheng J.X."/>
            <person name="Dai P.F."/>
            <person name="Guo W.B."/>
            <person name="Han X.H."/>
            <person name="Huang E.J."/>
            <person name="Li L.F."/>
            <person name="Wei W."/>
            <person name="Gao Y.C."/>
            <person name="Liu J.Z."/>
            <person name="Shao H.Z."/>
            <person name="Wang X."/>
            <person name="Wang C.C."/>
            <person name="Yang T.C."/>
            <person name="Huo Q.B."/>
            <person name="Li W."/>
            <person name="Chen H.Y."/>
            <person name="Chen S.E."/>
            <person name="Zhou L.G."/>
            <person name="Ni X.B."/>
            <person name="Tian J.H."/>
            <person name="Sheng Y."/>
            <person name="Liu T."/>
            <person name="Pan Y.S."/>
            <person name="Xia L.Y."/>
            <person name="Li J."/>
            <person name="Zhao F."/>
            <person name="Cao W.C."/>
        </authorList>
    </citation>
    <scope>NUCLEOTIDE SEQUENCE [LARGE SCALE GENOMIC DNA]</scope>
    <source>
        <strain evidence="1">Iper-2018</strain>
    </source>
</reference>
<comment type="caution">
    <text evidence="1">The sequence shown here is derived from an EMBL/GenBank/DDBJ whole genome shotgun (WGS) entry which is preliminary data.</text>
</comment>
<organism evidence="1 2">
    <name type="scientific">Ixodes persulcatus</name>
    <name type="common">Taiga tick</name>
    <dbReference type="NCBI Taxonomy" id="34615"/>
    <lineage>
        <taxon>Eukaryota</taxon>
        <taxon>Metazoa</taxon>
        <taxon>Ecdysozoa</taxon>
        <taxon>Arthropoda</taxon>
        <taxon>Chelicerata</taxon>
        <taxon>Arachnida</taxon>
        <taxon>Acari</taxon>
        <taxon>Parasitiformes</taxon>
        <taxon>Ixodida</taxon>
        <taxon>Ixodoidea</taxon>
        <taxon>Ixodidae</taxon>
        <taxon>Ixodinae</taxon>
        <taxon>Ixodes</taxon>
    </lineage>
</organism>
<proteinExistence type="predicted"/>
<evidence type="ECO:0000313" key="2">
    <source>
        <dbReference type="Proteomes" id="UP000805193"/>
    </source>
</evidence>
<dbReference type="Proteomes" id="UP000805193">
    <property type="component" value="Unassembled WGS sequence"/>
</dbReference>
<evidence type="ECO:0000313" key="1">
    <source>
        <dbReference type="EMBL" id="KAG0437249.1"/>
    </source>
</evidence>
<protein>
    <submittedName>
        <fullName evidence="1">Uncharacterized protein</fullName>
    </submittedName>
</protein>
<accession>A0AC60QN57</accession>
<gene>
    <name evidence="1" type="ORF">HPB47_017529</name>
</gene>